<dbReference type="Gene3D" id="3.10.50.40">
    <property type="match status" value="1"/>
</dbReference>
<accession>H0JPL6</accession>
<organism evidence="1 2">
    <name type="scientific">Rhodococcus pyridinivorans AK37</name>
    <dbReference type="NCBI Taxonomy" id="1114960"/>
    <lineage>
        <taxon>Bacteria</taxon>
        <taxon>Bacillati</taxon>
        <taxon>Actinomycetota</taxon>
        <taxon>Actinomycetes</taxon>
        <taxon>Mycobacteriales</taxon>
        <taxon>Nocardiaceae</taxon>
        <taxon>Rhodococcus</taxon>
    </lineage>
</organism>
<dbReference type="EMBL" id="AHBW01000036">
    <property type="protein sequence ID" value="EHK84319.1"/>
    <property type="molecule type" value="Genomic_DNA"/>
</dbReference>
<dbReference type="PATRIC" id="fig|1114960.4.peg.1693"/>
<dbReference type="Proteomes" id="UP000005064">
    <property type="component" value="Unassembled WGS sequence"/>
</dbReference>
<name>H0JPL6_9NOCA</name>
<dbReference type="GO" id="GO:0003755">
    <property type="term" value="F:peptidyl-prolyl cis-trans isomerase activity"/>
    <property type="evidence" value="ECO:0007669"/>
    <property type="project" value="InterPro"/>
</dbReference>
<proteinExistence type="predicted"/>
<protein>
    <submittedName>
        <fullName evidence="1">Peptidyl-prolyl cis-trans isomerase</fullName>
    </submittedName>
</protein>
<keyword evidence="1" id="KW-0413">Isomerase</keyword>
<sequence length="67" mass="7004">MTKPEIEFQEGPAPTQLVIKDLVVGEGAEAEPGSKVEVHYVGSSSIPVKSSTRRGAVVSPSPSRCPV</sequence>
<dbReference type="SUPFAM" id="SSF54534">
    <property type="entry name" value="FKBP-like"/>
    <property type="match status" value="1"/>
</dbReference>
<evidence type="ECO:0000313" key="2">
    <source>
        <dbReference type="Proteomes" id="UP000005064"/>
    </source>
</evidence>
<evidence type="ECO:0000313" key="1">
    <source>
        <dbReference type="EMBL" id="EHK84319.1"/>
    </source>
</evidence>
<dbReference type="InterPro" id="IPR046357">
    <property type="entry name" value="PPIase_dom_sf"/>
</dbReference>
<comment type="caution">
    <text evidence="1">The sequence shown here is derived from an EMBL/GenBank/DDBJ whole genome shotgun (WGS) entry which is preliminary data.</text>
</comment>
<dbReference type="AlphaFoldDB" id="H0JPL6"/>
<reference evidence="1 2" key="1">
    <citation type="submission" date="2011-12" db="EMBL/GenBank/DDBJ databases">
        <authorList>
            <person name="Kriszt B."/>
            <person name="Tancsics A."/>
            <person name="Cserhati M."/>
            <person name="Toth A."/>
            <person name="Nagy I."/>
            <person name="Horvath B."/>
            <person name="Tamura T."/>
            <person name="Kukolya J."/>
            <person name="Szoboszlay S."/>
        </authorList>
    </citation>
    <scope>NUCLEOTIDE SEQUENCE [LARGE SCALE GENOMIC DNA]</scope>
    <source>
        <strain evidence="1 2">AK37</strain>
    </source>
</reference>
<gene>
    <name evidence="1" type="ORF">AK37_08397</name>
</gene>